<dbReference type="SMR" id="A0A8T3BVF5"/>
<dbReference type="Pfam" id="PF23598">
    <property type="entry name" value="LRR_14"/>
    <property type="match status" value="1"/>
</dbReference>
<evidence type="ECO:0000259" key="8">
    <source>
        <dbReference type="Pfam" id="PF23559"/>
    </source>
</evidence>
<dbReference type="PANTHER" id="PTHR23155:SF1205">
    <property type="entry name" value="DISEASE RESISTANCE PROTEIN RPM1"/>
    <property type="match status" value="1"/>
</dbReference>
<dbReference type="PRINTS" id="PR00364">
    <property type="entry name" value="DISEASERSIST"/>
</dbReference>
<dbReference type="Pfam" id="PF18052">
    <property type="entry name" value="Rx_N"/>
    <property type="match status" value="1"/>
</dbReference>
<keyword evidence="3" id="KW-0677">Repeat</keyword>
<dbReference type="OrthoDB" id="619303at2759"/>
<evidence type="ECO:0000256" key="2">
    <source>
        <dbReference type="ARBA" id="ARBA00022614"/>
    </source>
</evidence>
<keyword evidence="2" id="KW-0433">Leucine-rich repeat</keyword>
<dbReference type="InterPro" id="IPR055414">
    <property type="entry name" value="LRR_R13L4/SHOC2-like"/>
</dbReference>
<feature type="domain" description="Disease resistance protein winged helix" evidence="8">
    <location>
        <begin position="450"/>
        <end position="521"/>
    </location>
</feature>
<dbReference type="SUPFAM" id="SSF52540">
    <property type="entry name" value="P-loop containing nucleoside triphosphate hydrolases"/>
    <property type="match status" value="1"/>
</dbReference>
<reference evidence="10" key="1">
    <citation type="journal article" date="2022" name="Front. Genet.">
        <title>Chromosome-Scale Assembly of the Dendrobium nobile Genome Provides Insights Into the Molecular Mechanism of the Biosynthesis of the Medicinal Active Ingredient of Dendrobium.</title>
        <authorList>
            <person name="Xu Q."/>
            <person name="Niu S.-C."/>
            <person name="Li K.-L."/>
            <person name="Zheng P.-J."/>
            <person name="Zhang X.-J."/>
            <person name="Jia Y."/>
            <person name="Liu Y."/>
            <person name="Niu Y.-X."/>
            <person name="Yu L.-H."/>
            <person name="Chen D.-F."/>
            <person name="Zhang G.-Q."/>
        </authorList>
    </citation>
    <scope>NUCLEOTIDE SEQUENCE</scope>
    <source>
        <tissue evidence="10">Leaf</tissue>
    </source>
</reference>
<sequence>MAENIAQNVITSFLEGLISSNLTNLATKEVGLLLGVRGEITYLIVELQMMKAFLRSAEEKQETDFMAREWVRLVREVSLDIENCMDNNFLDWLVCQLRSLRTLHVRHEIAAEIQDIKYRIAHISDCRLRYGITAIASGFYNVSSSMGPRFIDHRLDALFMQEAQLVGIDEPRQKLKNLLIRDEQQRRVISVLGMGGLGKTTLTKKVYEDLQMVGEYFDCRAWITISQSFNLNALLRDIIKQVASPKDLKKIQKNSIDKIDRNEDFNNMQSKEYLIKQIEILLQNRRYIVVLDDIWSNVAWESIKHALPENNNRSRVIVTTRIEEVAKNCCTDAGGADYVYKLQLLSNEKSMELFQKRVFGPGKRCPEHLEKVANDVVTKCGGLPLAIVAMAGVLKSMPTPDDHHQWTNLLKNLSSVLETNPSLEGMKKVLLLSYNHLPYLLKPCFLYLSIFPEDHLINRKNLIQLWVAERLVNNQYGMSVEDVAEYYFNELVSRSLIMPSEVGLSGKVKSCRIHDVMLEVIIFKSMEENMVSIYGKQRRATLRAENVIRRLSLQRERNQIRCIPDNVDLSQVTSLSIYDYEKIPALLPRFKLLRVLVFEYYQFDHKAEKGSFLRIVSKLRHLRYLSLKGTYLNSYDENLNSTFSKSLSKLQNLVKLDIRGTGIDRLYSSVAKLRQLCHLQMGNLISSFNPFYKYDTRMKLGVLRNLKDLQILVGLEINNMEKVEELGYLTQLTKLKITVVVKSPKIHSSLCASLEKLSGSLLSLSLYGLSNPPKIFSLEVLSNPLKRFNLNIKNLPSFLQRLQILEDINIPYWVGSLSNLEKLSLFVKQADVLEVIKTLPNLLSLSLYNFNSMSIELSFSAGGFRNLKILKIYSPIRIEFHMDCMPVLQKLDFYYCPKLAGVVGIRFLPCLREIQLQTVPKGIVDVLKLEVENHNNTPKLTALDVKDIYKLK</sequence>
<dbReference type="Pfam" id="PF23559">
    <property type="entry name" value="WHD_DRP"/>
    <property type="match status" value="1"/>
</dbReference>
<gene>
    <name evidence="10" type="ORF">KFK09_006942</name>
</gene>
<dbReference type="InterPro" id="IPR038005">
    <property type="entry name" value="RX-like_CC"/>
</dbReference>
<feature type="domain" description="Disease resistance R13L4/SHOC-2-like LRR" evidence="9">
    <location>
        <begin position="572"/>
        <end position="939"/>
    </location>
</feature>
<dbReference type="InterPro" id="IPR027417">
    <property type="entry name" value="P-loop_NTPase"/>
</dbReference>
<keyword evidence="4" id="KW-0547">Nucleotide-binding</keyword>
<protein>
    <submittedName>
        <fullName evidence="10">Uncharacterized protein</fullName>
    </submittedName>
</protein>
<dbReference type="GO" id="GO:0002758">
    <property type="term" value="P:innate immune response-activating signaling pathway"/>
    <property type="evidence" value="ECO:0007669"/>
    <property type="project" value="UniProtKB-ARBA"/>
</dbReference>
<name>A0A8T3BVF5_DENNO</name>
<comment type="similarity">
    <text evidence="1">Belongs to the disease resistance NB-LRR family.</text>
</comment>
<dbReference type="GO" id="GO:0009626">
    <property type="term" value="P:plant-type hypersensitive response"/>
    <property type="evidence" value="ECO:0007669"/>
    <property type="project" value="UniProtKB-ARBA"/>
</dbReference>
<evidence type="ECO:0000259" key="7">
    <source>
        <dbReference type="Pfam" id="PF18052"/>
    </source>
</evidence>
<dbReference type="InterPro" id="IPR032675">
    <property type="entry name" value="LRR_dom_sf"/>
</dbReference>
<dbReference type="CDD" id="cd14798">
    <property type="entry name" value="RX-CC_like"/>
    <property type="match status" value="1"/>
</dbReference>
<dbReference type="SUPFAM" id="SSF52058">
    <property type="entry name" value="L domain-like"/>
    <property type="match status" value="1"/>
</dbReference>
<dbReference type="Proteomes" id="UP000829196">
    <property type="component" value="Unassembled WGS sequence"/>
</dbReference>
<evidence type="ECO:0000259" key="6">
    <source>
        <dbReference type="Pfam" id="PF00931"/>
    </source>
</evidence>
<dbReference type="InterPro" id="IPR058922">
    <property type="entry name" value="WHD_DRP"/>
</dbReference>
<dbReference type="InterPro" id="IPR041118">
    <property type="entry name" value="Rx_N"/>
</dbReference>
<keyword evidence="11" id="KW-1185">Reference proteome</keyword>
<evidence type="ECO:0000256" key="3">
    <source>
        <dbReference type="ARBA" id="ARBA00022737"/>
    </source>
</evidence>
<keyword evidence="5" id="KW-0611">Plant defense</keyword>
<dbReference type="InterPro" id="IPR036388">
    <property type="entry name" value="WH-like_DNA-bd_sf"/>
</dbReference>
<dbReference type="GO" id="GO:0042742">
    <property type="term" value="P:defense response to bacterium"/>
    <property type="evidence" value="ECO:0007669"/>
    <property type="project" value="UniProtKB-ARBA"/>
</dbReference>
<dbReference type="EMBL" id="JAGYWB010000006">
    <property type="protein sequence ID" value="KAI0519493.1"/>
    <property type="molecule type" value="Genomic_DNA"/>
</dbReference>
<dbReference type="GO" id="GO:0043531">
    <property type="term" value="F:ADP binding"/>
    <property type="evidence" value="ECO:0007669"/>
    <property type="project" value="InterPro"/>
</dbReference>
<evidence type="ECO:0000256" key="5">
    <source>
        <dbReference type="ARBA" id="ARBA00022821"/>
    </source>
</evidence>
<dbReference type="Gene3D" id="3.80.10.10">
    <property type="entry name" value="Ribonuclease Inhibitor"/>
    <property type="match status" value="1"/>
</dbReference>
<dbReference type="AlphaFoldDB" id="A0A8T3BVF5"/>
<feature type="domain" description="NB-ARC" evidence="6">
    <location>
        <begin position="172"/>
        <end position="359"/>
    </location>
</feature>
<evidence type="ECO:0000256" key="1">
    <source>
        <dbReference type="ARBA" id="ARBA00008894"/>
    </source>
</evidence>
<dbReference type="FunFam" id="1.10.10.10:FF:000322">
    <property type="entry name" value="Probable disease resistance protein At1g63360"/>
    <property type="match status" value="1"/>
</dbReference>
<accession>A0A8T3BVF5</accession>
<dbReference type="PANTHER" id="PTHR23155">
    <property type="entry name" value="DISEASE RESISTANCE PROTEIN RP"/>
    <property type="match status" value="1"/>
</dbReference>
<dbReference type="Gene3D" id="1.20.5.4130">
    <property type="match status" value="1"/>
</dbReference>
<proteinExistence type="inferred from homology"/>
<organism evidence="10 11">
    <name type="scientific">Dendrobium nobile</name>
    <name type="common">Orchid</name>
    <dbReference type="NCBI Taxonomy" id="94219"/>
    <lineage>
        <taxon>Eukaryota</taxon>
        <taxon>Viridiplantae</taxon>
        <taxon>Streptophyta</taxon>
        <taxon>Embryophyta</taxon>
        <taxon>Tracheophyta</taxon>
        <taxon>Spermatophyta</taxon>
        <taxon>Magnoliopsida</taxon>
        <taxon>Liliopsida</taxon>
        <taxon>Asparagales</taxon>
        <taxon>Orchidaceae</taxon>
        <taxon>Epidendroideae</taxon>
        <taxon>Malaxideae</taxon>
        <taxon>Dendrobiinae</taxon>
        <taxon>Dendrobium</taxon>
    </lineage>
</organism>
<evidence type="ECO:0000256" key="4">
    <source>
        <dbReference type="ARBA" id="ARBA00022741"/>
    </source>
</evidence>
<dbReference type="InterPro" id="IPR044974">
    <property type="entry name" value="Disease_R_plants"/>
</dbReference>
<dbReference type="InterPro" id="IPR042197">
    <property type="entry name" value="Apaf_helical"/>
</dbReference>
<dbReference type="InterPro" id="IPR002182">
    <property type="entry name" value="NB-ARC"/>
</dbReference>
<evidence type="ECO:0000313" key="10">
    <source>
        <dbReference type="EMBL" id="KAI0519493.1"/>
    </source>
</evidence>
<evidence type="ECO:0000259" key="9">
    <source>
        <dbReference type="Pfam" id="PF23598"/>
    </source>
</evidence>
<feature type="domain" description="Disease resistance N-terminal" evidence="7">
    <location>
        <begin position="20"/>
        <end position="87"/>
    </location>
</feature>
<dbReference type="Gene3D" id="3.40.50.300">
    <property type="entry name" value="P-loop containing nucleotide triphosphate hydrolases"/>
    <property type="match status" value="1"/>
</dbReference>
<dbReference type="Gene3D" id="1.10.8.430">
    <property type="entry name" value="Helical domain of apoptotic protease-activating factors"/>
    <property type="match status" value="1"/>
</dbReference>
<dbReference type="FunFam" id="3.40.50.300:FF:001091">
    <property type="entry name" value="Probable disease resistance protein At1g61300"/>
    <property type="match status" value="1"/>
</dbReference>
<dbReference type="Pfam" id="PF00931">
    <property type="entry name" value="NB-ARC"/>
    <property type="match status" value="1"/>
</dbReference>
<comment type="caution">
    <text evidence="10">The sequence shown here is derived from an EMBL/GenBank/DDBJ whole genome shotgun (WGS) entry which is preliminary data.</text>
</comment>
<evidence type="ECO:0000313" key="11">
    <source>
        <dbReference type="Proteomes" id="UP000829196"/>
    </source>
</evidence>
<dbReference type="Gene3D" id="1.10.10.10">
    <property type="entry name" value="Winged helix-like DNA-binding domain superfamily/Winged helix DNA-binding domain"/>
    <property type="match status" value="1"/>
</dbReference>